<dbReference type="KEGG" id="mel:Metbo_1614"/>
<evidence type="ECO:0000256" key="1">
    <source>
        <dbReference type="SAM" id="Coils"/>
    </source>
</evidence>
<evidence type="ECO:0000313" key="3">
    <source>
        <dbReference type="EMBL" id="ADZ09841.1"/>
    </source>
</evidence>
<dbReference type="AlphaFoldDB" id="F0T990"/>
<dbReference type="HOGENOM" id="CLU_1912357_0_0_2"/>
<reference evidence="3 4" key="2">
    <citation type="journal article" date="2014" name="Int. J. Syst. Evol. Microbiol.">
        <title>Methanobacterium paludis sp. nov. and a novel strain of Methanobacterium lacus isolated from northern peatlands.</title>
        <authorList>
            <person name="Cadillo-Quiroz H."/>
            <person name="Brauer S.L."/>
            <person name="Goodson N."/>
            <person name="Yavitt J.B."/>
            <person name="Zinder S.H."/>
        </authorList>
    </citation>
    <scope>NUCLEOTIDE SEQUENCE [LARGE SCALE GENOMIC DNA]</scope>
    <source>
        <strain evidence="3 4">AL-21</strain>
    </source>
</reference>
<dbReference type="EMBL" id="CP002551">
    <property type="protein sequence ID" value="ADZ09841.1"/>
    <property type="molecule type" value="Genomic_DNA"/>
</dbReference>
<feature type="compositionally biased region" description="Low complexity" evidence="2">
    <location>
        <begin position="11"/>
        <end position="30"/>
    </location>
</feature>
<sequence length="132" mass="14532">MSGMGEKARTVVSGVGDKVSSSDEGSVVDSVGEKVSGLGEKIKGTVKSVPKSASKSTDDLSLRIDDYLDEKSSQLIVDWELATNNDIENIEKKYSKVAQDLSTLDTNFSEYRDETNDKIKKIEERLQKLEKP</sequence>
<feature type="coiled-coil region" evidence="1">
    <location>
        <begin position="87"/>
        <end position="132"/>
    </location>
</feature>
<feature type="region of interest" description="Disordered" evidence="2">
    <location>
        <begin position="1"/>
        <end position="32"/>
    </location>
</feature>
<keyword evidence="4" id="KW-1185">Reference proteome</keyword>
<accession>F0T990</accession>
<dbReference type="OrthoDB" id="76759at2157"/>
<proteinExistence type="predicted"/>
<gene>
    <name evidence="3" type="ordered locus">Metbo_1614</name>
</gene>
<dbReference type="Proteomes" id="UP000007490">
    <property type="component" value="Chromosome"/>
</dbReference>
<evidence type="ECO:0000313" key="4">
    <source>
        <dbReference type="Proteomes" id="UP000007490"/>
    </source>
</evidence>
<dbReference type="RefSeq" id="WP_013645192.1">
    <property type="nucleotide sequence ID" value="NC_015216.1"/>
</dbReference>
<dbReference type="eggNOG" id="arCOG06491">
    <property type="taxonomic scope" value="Archaea"/>
</dbReference>
<evidence type="ECO:0000256" key="2">
    <source>
        <dbReference type="SAM" id="MobiDB-lite"/>
    </source>
</evidence>
<dbReference type="GeneID" id="10278071"/>
<protein>
    <submittedName>
        <fullName evidence="3">Uncharacterized protein</fullName>
    </submittedName>
</protein>
<keyword evidence="1" id="KW-0175">Coiled coil</keyword>
<reference evidence="4" key="1">
    <citation type="submission" date="2011-02" db="EMBL/GenBank/DDBJ databases">
        <title>Complete sequence of Methanobacterium sp. AL-21.</title>
        <authorList>
            <consortium name="US DOE Joint Genome Institute"/>
            <person name="Lucas S."/>
            <person name="Copeland A."/>
            <person name="Lapidus A."/>
            <person name="Cheng J.-F."/>
            <person name="Goodwin L."/>
            <person name="Pitluck S."/>
            <person name="Chertkov O."/>
            <person name="Detter J.C."/>
            <person name="Han C."/>
            <person name="Tapia R."/>
            <person name="Land M."/>
            <person name="Hauser L."/>
            <person name="Kyrpides N."/>
            <person name="Ivanova N."/>
            <person name="Mikhailova N."/>
            <person name="Pagani I."/>
            <person name="Cadillo-Quiroz H."/>
            <person name="Imachi H."/>
            <person name="Zinder S."/>
            <person name="Liu W."/>
            <person name="Woyke T."/>
        </authorList>
    </citation>
    <scope>NUCLEOTIDE SEQUENCE [LARGE SCALE GENOMIC DNA]</scope>
    <source>
        <strain evidence="4">AL-21</strain>
    </source>
</reference>
<organism evidence="3 4">
    <name type="scientific">Methanobacterium lacus (strain AL-21)</name>
    <dbReference type="NCBI Taxonomy" id="877455"/>
    <lineage>
        <taxon>Archaea</taxon>
        <taxon>Methanobacteriati</taxon>
        <taxon>Methanobacteriota</taxon>
        <taxon>Methanomada group</taxon>
        <taxon>Methanobacteria</taxon>
        <taxon>Methanobacteriales</taxon>
        <taxon>Methanobacteriaceae</taxon>
        <taxon>Methanobacterium</taxon>
    </lineage>
</organism>
<name>F0T990_METLA</name>